<organism evidence="3 4">
    <name type="scientific">Acidithrix ferrooxidans</name>
    <dbReference type="NCBI Taxonomy" id="1280514"/>
    <lineage>
        <taxon>Bacteria</taxon>
        <taxon>Bacillati</taxon>
        <taxon>Actinomycetota</taxon>
        <taxon>Acidimicrobiia</taxon>
        <taxon>Acidimicrobiales</taxon>
        <taxon>Acidimicrobiaceae</taxon>
        <taxon>Acidithrix</taxon>
    </lineage>
</organism>
<dbReference type="InterPro" id="IPR016130">
    <property type="entry name" value="Tyr_Pase_AS"/>
</dbReference>
<dbReference type="OrthoDB" id="1188001at2"/>
<reference evidence="3 4" key="1">
    <citation type="submission" date="2015-01" db="EMBL/GenBank/DDBJ databases">
        <title>Draft genome of the acidophilic iron oxidizer Acidithrix ferrooxidans strain Py-F3.</title>
        <authorList>
            <person name="Poehlein A."/>
            <person name="Eisen S."/>
            <person name="Schloemann M."/>
            <person name="Johnson B.D."/>
            <person name="Daniel R."/>
            <person name="Muehling M."/>
        </authorList>
    </citation>
    <scope>NUCLEOTIDE SEQUENCE [LARGE SCALE GENOMIC DNA]</scope>
    <source>
        <strain evidence="3 4">Py-F3</strain>
    </source>
</reference>
<dbReference type="RefSeq" id="WP_052604257.1">
    <property type="nucleotide sequence ID" value="NZ_JXYS01000010.1"/>
</dbReference>
<evidence type="ECO:0000313" key="3">
    <source>
        <dbReference type="EMBL" id="KJF18668.1"/>
    </source>
</evidence>
<dbReference type="AlphaFoldDB" id="A0A0D8HL71"/>
<dbReference type="EMBL" id="JXYS01000010">
    <property type="protein sequence ID" value="KJF18668.1"/>
    <property type="molecule type" value="Genomic_DNA"/>
</dbReference>
<dbReference type="SUPFAM" id="SSF52799">
    <property type="entry name" value="(Phosphotyrosine protein) phosphatases II"/>
    <property type="match status" value="1"/>
</dbReference>
<evidence type="ECO:0000313" key="4">
    <source>
        <dbReference type="Proteomes" id="UP000032360"/>
    </source>
</evidence>
<dbReference type="InterPro" id="IPR000387">
    <property type="entry name" value="Tyr_Pase_dom"/>
</dbReference>
<comment type="similarity">
    <text evidence="1">Belongs to the protein-tyrosine phosphatase family.</text>
</comment>
<gene>
    <name evidence="3" type="ORF">AXFE_04540</name>
</gene>
<dbReference type="InterPro" id="IPR029021">
    <property type="entry name" value="Prot-tyrosine_phosphatase-like"/>
</dbReference>
<dbReference type="PANTHER" id="PTHR31126:SF1">
    <property type="entry name" value="TYROSINE SPECIFIC PROTEIN PHOSPHATASES DOMAIN-CONTAINING PROTEIN"/>
    <property type="match status" value="1"/>
</dbReference>
<evidence type="ECO:0000256" key="1">
    <source>
        <dbReference type="ARBA" id="ARBA00009580"/>
    </source>
</evidence>
<dbReference type="PANTHER" id="PTHR31126">
    <property type="entry name" value="TYROSINE-PROTEIN PHOSPHATASE"/>
    <property type="match status" value="1"/>
</dbReference>
<dbReference type="PROSITE" id="PS50056">
    <property type="entry name" value="TYR_PHOSPHATASE_2"/>
    <property type="match status" value="1"/>
</dbReference>
<keyword evidence="4" id="KW-1185">Reference proteome</keyword>
<feature type="domain" description="Tyrosine specific protein phosphatases" evidence="2">
    <location>
        <begin position="98"/>
        <end position="145"/>
    </location>
</feature>
<sequence>MLEGAFNFRDLGGIKTADGAQIAYGKLFRSDSLQELTASDVEVVSNELKVRCIVDLRSTREAVTEGRGLLGRIPLCYINLPLIDVDSPHGDPGELTVNQYLDHLETDENLVLAINLLGSLVQLPTVVHCAAGKDRTGVLVALVLLLLGVPQEAVAHDYLRTTENMDRIVERFKKWPRYAHNMETLPPEIYSCEPKTIEIFFRELNSRYGGAEKWAEQKGVSSDAIEQLKINLLG</sequence>
<evidence type="ECO:0000259" key="2">
    <source>
        <dbReference type="PROSITE" id="PS50056"/>
    </source>
</evidence>
<proteinExistence type="inferred from homology"/>
<dbReference type="Pfam" id="PF13350">
    <property type="entry name" value="Y_phosphatase3"/>
    <property type="match status" value="1"/>
</dbReference>
<dbReference type="InterPro" id="IPR026893">
    <property type="entry name" value="Tyr/Ser_Pase_IphP-type"/>
</dbReference>
<accession>A0A0D8HL71</accession>
<dbReference type="STRING" id="1280514.AXFE_04540"/>
<comment type="caution">
    <text evidence="3">The sequence shown here is derived from an EMBL/GenBank/DDBJ whole genome shotgun (WGS) entry which is preliminary data.</text>
</comment>
<dbReference type="PROSITE" id="PS00383">
    <property type="entry name" value="TYR_PHOSPHATASE_1"/>
    <property type="match status" value="1"/>
</dbReference>
<dbReference type="Proteomes" id="UP000032360">
    <property type="component" value="Unassembled WGS sequence"/>
</dbReference>
<dbReference type="Gene3D" id="3.90.190.10">
    <property type="entry name" value="Protein tyrosine phosphatase superfamily"/>
    <property type="match status" value="1"/>
</dbReference>
<dbReference type="GO" id="GO:0004721">
    <property type="term" value="F:phosphoprotein phosphatase activity"/>
    <property type="evidence" value="ECO:0007669"/>
    <property type="project" value="InterPro"/>
</dbReference>
<name>A0A0D8HL71_9ACTN</name>
<protein>
    <recommendedName>
        <fullName evidence="2">Tyrosine specific protein phosphatases domain-containing protein</fullName>
    </recommendedName>
</protein>